<dbReference type="GO" id="GO:0048268">
    <property type="term" value="P:clathrin coat assembly"/>
    <property type="evidence" value="ECO:0007669"/>
    <property type="project" value="InterPro"/>
</dbReference>
<dbReference type="InterPro" id="IPR045192">
    <property type="entry name" value="AP180-like"/>
</dbReference>
<comment type="caution">
    <text evidence="4">The sequence shown here is derived from an EMBL/GenBank/DDBJ whole genome shotgun (WGS) entry which is preliminary data.</text>
</comment>
<dbReference type="GO" id="GO:0005546">
    <property type="term" value="F:phosphatidylinositol-4,5-bisphosphate binding"/>
    <property type="evidence" value="ECO:0007669"/>
    <property type="project" value="TreeGrafter"/>
</dbReference>
<dbReference type="InterPro" id="IPR013809">
    <property type="entry name" value="ENTH"/>
</dbReference>
<protein>
    <submittedName>
        <fullName evidence="4">Clathrin coat assembly protein AP180</fullName>
    </submittedName>
</protein>
<dbReference type="SUPFAM" id="SSF48464">
    <property type="entry name" value="ENTH/VHS domain"/>
    <property type="match status" value="1"/>
</dbReference>
<reference evidence="4" key="1">
    <citation type="submission" date="2023-03" db="EMBL/GenBank/DDBJ databases">
        <authorList>
            <person name="Steffen K."/>
            <person name="Cardenas P."/>
        </authorList>
    </citation>
    <scope>NUCLEOTIDE SEQUENCE</scope>
</reference>
<comment type="similarity">
    <text evidence="1">Belongs to the PICALM/SNAP91 family.</text>
</comment>
<dbReference type="InterPro" id="IPR008942">
    <property type="entry name" value="ENTH_VHS"/>
</dbReference>
<proteinExistence type="inferred from homology"/>
<gene>
    <name evidence="4" type="ORF">GBAR_LOCUS2800</name>
</gene>
<evidence type="ECO:0000313" key="5">
    <source>
        <dbReference type="Proteomes" id="UP001174909"/>
    </source>
</evidence>
<evidence type="ECO:0000313" key="4">
    <source>
        <dbReference type="EMBL" id="CAI7999860.1"/>
    </source>
</evidence>
<dbReference type="EMBL" id="CASHTH010000386">
    <property type="protein sequence ID" value="CAI7999860.1"/>
    <property type="molecule type" value="Genomic_DNA"/>
</dbReference>
<keyword evidence="5" id="KW-1185">Reference proteome</keyword>
<name>A0AA35VZJ6_GEOBA</name>
<dbReference type="PANTHER" id="PTHR22951:SF5">
    <property type="entry name" value="PHOSPHATIDYLINOSITOL-BINDING CLATHRIN ASSEMBLY PROTEIN LAP"/>
    <property type="match status" value="1"/>
</dbReference>
<dbReference type="Pfam" id="PF07651">
    <property type="entry name" value="ANTH"/>
    <property type="match status" value="1"/>
</dbReference>
<feature type="region of interest" description="Disordered" evidence="2">
    <location>
        <begin position="355"/>
        <end position="377"/>
    </location>
</feature>
<organism evidence="4 5">
    <name type="scientific">Geodia barretti</name>
    <name type="common">Barrett's horny sponge</name>
    <dbReference type="NCBI Taxonomy" id="519541"/>
    <lineage>
        <taxon>Eukaryota</taxon>
        <taxon>Metazoa</taxon>
        <taxon>Porifera</taxon>
        <taxon>Demospongiae</taxon>
        <taxon>Heteroscleromorpha</taxon>
        <taxon>Tetractinellida</taxon>
        <taxon>Astrophorina</taxon>
        <taxon>Geodiidae</taxon>
        <taxon>Geodia</taxon>
    </lineage>
</organism>
<dbReference type="SMART" id="SM00273">
    <property type="entry name" value="ENTH"/>
    <property type="match status" value="1"/>
</dbReference>
<feature type="region of interest" description="Disordered" evidence="2">
    <location>
        <begin position="511"/>
        <end position="552"/>
    </location>
</feature>
<dbReference type="PROSITE" id="PS50942">
    <property type="entry name" value="ENTH"/>
    <property type="match status" value="1"/>
</dbReference>
<dbReference type="GO" id="GO:0005545">
    <property type="term" value="F:1-phosphatidylinositol binding"/>
    <property type="evidence" value="ECO:0007669"/>
    <property type="project" value="InterPro"/>
</dbReference>
<dbReference type="PANTHER" id="PTHR22951">
    <property type="entry name" value="CLATHRIN ASSEMBLY PROTEIN"/>
    <property type="match status" value="1"/>
</dbReference>
<feature type="region of interest" description="Disordered" evidence="2">
    <location>
        <begin position="290"/>
        <end position="337"/>
    </location>
</feature>
<dbReference type="GO" id="GO:0030136">
    <property type="term" value="C:clathrin-coated vesicle"/>
    <property type="evidence" value="ECO:0007669"/>
    <property type="project" value="InterPro"/>
</dbReference>
<feature type="domain" description="ENTH" evidence="3">
    <location>
        <begin position="13"/>
        <end position="144"/>
    </location>
</feature>
<feature type="compositionally biased region" description="Low complexity" evidence="2">
    <location>
        <begin position="514"/>
        <end position="532"/>
    </location>
</feature>
<dbReference type="GO" id="GO:0000149">
    <property type="term" value="F:SNARE binding"/>
    <property type="evidence" value="ECO:0007669"/>
    <property type="project" value="TreeGrafter"/>
</dbReference>
<dbReference type="GO" id="GO:0005905">
    <property type="term" value="C:clathrin-coated pit"/>
    <property type="evidence" value="ECO:0007669"/>
    <property type="project" value="TreeGrafter"/>
</dbReference>
<feature type="compositionally biased region" description="Polar residues" evidence="2">
    <location>
        <begin position="324"/>
        <end position="334"/>
    </location>
</feature>
<dbReference type="GO" id="GO:0032050">
    <property type="term" value="F:clathrin heavy chain binding"/>
    <property type="evidence" value="ECO:0007669"/>
    <property type="project" value="TreeGrafter"/>
</dbReference>
<evidence type="ECO:0000259" key="3">
    <source>
        <dbReference type="PROSITE" id="PS50942"/>
    </source>
</evidence>
<dbReference type="Gene3D" id="1.20.58.150">
    <property type="entry name" value="ANTH domain"/>
    <property type="match status" value="1"/>
</dbReference>
<dbReference type="GO" id="GO:0072583">
    <property type="term" value="P:clathrin-dependent endocytosis"/>
    <property type="evidence" value="ECO:0007669"/>
    <property type="project" value="InterPro"/>
</dbReference>
<evidence type="ECO:0000256" key="1">
    <source>
        <dbReference type="ARBA" id="ARBA00008011"/>
    </source>
</evidence>
<dbReference type="SUPFAM" id="SSF89009">
    <property type="entry name" value="GAT-like domain"/>
    <property type="match status" value="1"/>
</dbReference>
<dbReference type="Proteomes" id="UP001174909">
    <property type="component" value="Unassembled WGS sequence"/>
</dbReference>
<dbReference type="InterPro" id="IPR014712">
    <property type="entry name" value="ANTH_dom_sf"/>
</dbReference>
<dbReference type="GO" id="GO:0016185">
    <property type="term" value="P:synaptic vesicle budding from presynaptic endocytic zone membrane"/>
    <property type="evidence" value="ECO:0007669"/>
    <property type="project" value="TreeGrafter"/>
</dbReference>
<dbReference type="AlphaFoldDB" id="A0AA35VZJ6"/>
<dbReference type="InterPro" id="IPR011417">
    <property type="entry name" value="ANTH_dom"/>
</dbReference>
<sequence>MSGNVADKATAFRNEVIGSTTRKIVCKASNHDLAGPKKKHVDYLINLTNDPHCSMATLADYIFERLKNTSWVVVFKNLVLAHNLITLGNEKFLQCIATRASSFELDSFTDRTDGIATEMSVFVRRYAKYLGYMCTSYKTLAMDLCRLPKGDQTPLRTQDPVKLLKTTSVVQEQMDLMMNMEFSTGDLTNGVVNTAFLMLYKDLIKLYAVYNDALINILEKFFEMTKPQCKEAMAAYKKFITRQEPVHKYLHLAEDVGVDKQSHLNLRQVPEDLLPALESHLTEMDSIKKAANAQPSPQIKAASEKLAQLHSSPSSSSPSHNDKTSPSAGATSTGDVAMPTASSDVLEAQRKRFEELKNQARSPASSTDGQSKSKEDSLFDAMASTSATKSSPVPDKKKSEFTHTHAHAPLNSAILYYLFTFLSVHHSWFVFFLSPLSLRSAMDDLAELQVFSRSTAAATYSVPSSSSSASNNPFQSDSFAASTGSSWAQGGSSGYQEVDLFSEIRGKPRPDFDSVFGSGSSSSVMGVQSGPPGVTPLMDGGAPDPRGCRGPR</sequence>
<evidence type="ECO:0000256" key="2">
    <source>
        <dbReference type="SAM" id="MobiDB-lite"/>
    </source>
</evidence>
<accession>A0AA35VZJ6</accession>
<feature type="compositionally biased region" description="Polar residues" evidence="2">
    <location>
        <begin position="359"/>
        <end position="370"/>
    </location>
</feature>
<dbReference type="Gene3D" id="1.25.40.90">
    <property type="match status" value="1"/>
</dbReference>